<comment type="subcellular location">
    <subcellularLocation>
        <location evidence="1">Cell membrane</location>
        <topology evidence="1">Multi-pass membrane protein</topology>
    </subcellularLocation>
</comment>
<dbReference type="EMBL" id="SCWE01000003">
    <property type="protein sequence ID" value="TDM01478.1"/>
    <property type="molecule type" value="Genomic_DNA"/>
</dbReference>
<feature type="transmembrane region" description="Helical" evidence="6">
    <location>
        <begin position="144"/>
        <end position="165"/>
    </location>
</feature>
<keyword evidence="3 6" id="KW-0812">Transmembrane</keyword>
<dbReference type="PANTHER" id="PTHR33545">
    <property type="entry name" value="UPF0750 MEMBRANE PROTEIN YITT-RELATED"/>
    <property type="match status" value="1"/>
</dbReference>
<feature type="transmembrane region" description="Helical" evidence="6">
    <location>
        <begin position="9"/>
        <end position="26"/>
    </location>
</feature>
<dbReference type="PANTHER" id="PTHR33545:SF9">
    <property type="entry name" value="UPF0750 MEMBRANE PROTEIN YITE"/>
    <property type="match status" value="1"/>
</dbReference>
<proteinExistence type="predicted"/>
<protein>
    <submittedName>
        <fullName evidence="8">YitT family protein</fullName>
    </submittedName>
</protein>
<feature type="transmembrane region" description="Helical" evidence="6">
    <location>
        <begin position="57"/>
        <end position="75"/>
    </location>
</feature>
<evidence type="ECO:0000256" key="6">
    <source>
        <dbReference type="SAM" id="Phobius"/>
    </source>
</evidence>
<evidence type="ECO:0000256" key="2">
    <source>
        <dbReference type="ARBA" id="ARBA00022475"/>
    </source>
</evidence>
<dbReference type="Proteomes" id="UP000295328">
    <property type="component" value="Unassembled WGS sequence"/>
</dbReference>
<comment type="caution">
    <text evidence="8">The sequence shown here is derived from an EMBL/GenBank/DDBJ whole genome shotgun (WGS) entry which is preliminary data.</text>
</comment>
<dbReference type="AlphaFoldDB" id="A0A4R6BIR8"/>
<dbReference type="Pfam" id="PF10035">
    <property type="entry name" value="DUF2179"/>
    <property type="match status" value="1"/>
</dbReference>
<evidence type="ECO:0000256" key="4">
    <source>
        <dbReference type="ARBA" id="ARBA00022989"/>
    </source>
</evidence>
<evidence type="ECO:0000313" key="9">
    <source>
        <dbReference type="Proteomes" id="UP000295328"/>
    </source>
</evidence>
<evidence type="ECO:0000256" key="1">
    <source>
        <dbReference type="ARBA" id="ARBA00004651"/>
    </source>
</evidence>
<feature type="transmembrane region" description="Helical" evidence="6">
    <location>
        <begin position="105"/>
        <end position="123"/>
    </location>
</feature>
<evidence type="ECO:0000256" key="3">
    <source>
        <dbReference type="ARBA" id="ARBA00022692"/>
    </source>
</evidence>
<keyword evidence="9" id="KW-1185">Reference proteome</keyword>
<name>A0A4R6BIR8_9STAP</name>
<dbReference type="InterPro" id="IPR019264">
    <property type="entry name" value="DUF2179"/>
</dbReference>
<dbReference type="OrthoDB" id="1758221at2"/>
<accession>A0A4R6BIR8</accession>
<reference evidence="8 9" key="1">
    <citation type="submission" date="2019-01" db="EMBL/GenBank/DDBJ databases">
        <title>Draft genome sequences of the type strains of six Macrococcus species.</title>
        <authorList>
            <person name="Mazhar S."/>
            <person name="Altermann E."/>
            <person name="Hill C."/>
            <person name="Mcauliffe O."/>
        </authorList>
    </citation>
    <scope>NUCLEOTIDE SEQUENCE [LARGE SCALE GENOMIC DNA]</scope>
    <source>
        <strain evidence="8 9">CCM4809</strain>
    </source>
</reference>
<organism evidence="8 9">
    <name type="scientific">Macrococcus hajekii</name>
    <dbReference type="NCBI Taxonomy" id="198482"/>
    <lineage>
        <taxon>Bacteria</taxon>
        <taxon>Bacillati</taxon>
        <taxon>Bacillota</taxon>
        <taxon>Bacilli</taxon>
        <taxon>Bacillales</taxon>
        <taxon>Staphylococcaceae</taxon>
        <taxon>Macrococcus</taxon>
    </lineage>
</organism>
<dbReference type="RefSeq" id="WP_133430199.1">
    <property type="nucleotide sequence ID" value="NZ_BMCC01000001.1"/>
</dbReference>
<keyword evidence="2" id="KW-1003">Cell membrane</keyword>
<evidence type="ECO:0000259" key="7">
    <source>
        <dbReference type="Pfam" id="PF10035"/>
    </source>
</evidence>
<evidence type="ECO:0000313" key="8">
    <source>
        <dbReference type="EMBL" id="TDM01478.1"/>
    </source>
</evidence>
<dbReference type="CDD" id="cd16380">
    <property type="entry name" value="YitT_C"/>
    <property type="match status" value="1"/>
</dbReference>
<evidence type="ECO:0000256" key="5">
    <source>
        <dbReference type="ARBA" id="ARBA00023136"/>
    </source>
</evidence>
<feature type="domain" description="DUF2179" evidence="7">
    <location>
        <begin position="218"/>
        <end position="272"/>
    </location>
</feature>
<dbReference type="InterPro" id="IPR003740">
    <property type="entry name" value="YitT"/>
</dbReference>
<gene>
    <name evidence="8" type="ORF">ERX37_08245</name>
</gene>
<dbReference type="InterPro" id="IPR015867">
    <property type="entry name" value="N-reg_PII/ATP_PRibTrfase_C"/>
</dbReference>
<dbReference type="Pfam" id="PF02588">
    <property type="entry name" value="YitT_membrane"/>
    <property type="match status" value="1"/>
</dbReference>
<sequence>MKHPLVRDYLYMIAGSVLVAISYNFFLLPSEIAAGGISGVSTILYNAFHIQPYLTQFLINIPIFIAGWFVLGRAFSIKTAAATFLIPGVIFVTKDLVVHGVHNSLLGAIYGGIVLGIGLGLVYRGKGSTGGTATLAQIVKKYTSLSSGFCQLIVDAVVVLLSAFVLSFESALYALISIYVTSKVIDFVELKSGDNKLVFIITDQEEKVSQLIYDSVGRGLTKINSVGGYSGHAKVLLFSVMEQREAVYFKQVINQENLDTFVIFLSASDILGRGFTRDKNFIVKDVKSGD</sequence>
<keyword evidence="4 6" id="KW-1133">Transmembrane helix</keyword>
<keyword evidence="5 6" id="KW-0472">Membrane</keyword>
<dbReference type="InterPro" id="IPR051461">
    <property type="entry name" value="UPF0750_membrane"/>
</dbReference>
<dbReference type="GO" id="GO:0005886">
    <property type="term" value="C:plasma membrane"/>
    <property type="evidence" value="ECO:0007669"/>
    <property type="project" value="UniProtKB-SubCell"/>
</dbReference>
<dbReference type="Gene3D" id="3.30.70.120">
    <property type="match status" value="1"/>
</dbReference>
<dbReference type="PIRSF" id="PIRSF006483">
    <property type="entry name" value="Membrane_protein_YitT"/>
    <property type="match status" value="1"/>
</dbReference>